<evidence type="ECO:0000313" key="1">
    <source>
        <dbReference type="Proteomes" id="UP000887564"/>
    </source>
</evidence>
<keyword evidence="1" id="KW-1185">Reference proteome</keyword>
<accession>A0A914S323</accession>
<reference evidence="2" key="1">
    <citation type="submission" date="2022-11" db="UniProtKB">
        <authorList>
            <consortium name="WormBaseParasite"/>
        </authorList>
    </citation>
    <scope>IDENTIFICATION</scope>
</reference>
<proteinExistence type="predicted"/>
<organism evidence="1 2">
    <name type="scientific">Parascaris equorum</name>
    <name type="common">Equine roundworm</name>
    <dbReference type="NCBI Taxonomy" id="6256"/>
    <lineage>
        <taxon>Eukaryota</taxon>
        <taxon>Metazoa</taxon>
        <taxon>Ecdysozoa</taxon>
        <taxon>Nematoda</taxon>
        <taxon>Chromadorea</taxon>
        <taxon>Rhabditida</taxon>
        <taxon>Spirurina</taxon>
        <taxon>Ascaridomorpha</taxon>
        <taxon>Ascaridoidea</taxon>
        <taxon>Ascarididae</taxon>
        <taxon>Parascaris</taxon>
    </lineage>
</organism>
<sequence>MRFMSFIKASYRPQRHFLETFYNSCNNWSAAGGHSD</sequence>
<dbReference type="WBParaSite" id="PEQ_0001318501-mRNA-1">
    <property type="protein sequence ID" value="PEQ_0001318501-mRNA-1"/>
    <property type="gene ID" value="PEQ_0001318501"/>
</dbReference>
<dbReference type="AlphaFoldDB" id="A0A914S323"/>
<evidence type="ECO:0000313" key="2">
    <source>
        <dbReference type="WBParaSite" id="PEQ_0001318501-mRNA-1"/>
    </source>
</evidence>
<name>A0A914S323_PAREQ</name>
<dbReference type="Proteomes" id="UP000887564">
    <property type="component" value="Unplaced"/>
</dbReference>
<protein>
    <submittedName>
        <fullName evidence="2">Uncharacterized protein</fullName>
    </submittedName>
</protein>